<dbReference type="EMBL" id="JAMPKK010000049">
    <property type="protein sequence ID" value="MEP0866712.1"/>
    <property type="molecule type" value="Genomic_DNA"/>
</dbReference>
<proteinExistence type="predicted"/>
<organism evidence="1 2">
    <name type="scientific">Funiculus sociatus GB2-A5</name>
    <dbReference type="NCBI Taxonomy" id="2933946"/>
    <lineage>
        <taxon>Bacteria</taxon>
        <taxon>Bacillati</taxon>
        <taxon>Cyanobacteriota</taxon>
        <taxon>Cyanophyceae</taxon>
        <taxon>Coleofasciculales</taxon>
        <taxon>Coleofasciculaceae</taxon>
        <taxon>Funiculus</taxon>
    </lineage>
</organism>
<dbReference type="Proteomes" id="UP001442494">
    <property type="component" value="Unassembled WGS sequence"/>
</dbReference>
<accession>A0ABV0JTI6</accession>
<sequence length="58" mass="6526">MFDKDEFQQQLTTLVCFWIGEEHLPLLKLGVTTVDGKTVGIVEVKKSTTPVFIKNSQS</sequence>
<comment type="caution">
    <text evidence="1">The sequence shown here is derived from an EMBL/GenBank/DDBJ whole genome shotgun (WGS) entry which is preliminary data.</text>
</comment>
<keyword evidence="2" id="KW-1185">Reference proteome</keyword>
<gene>
    <name evidence="1" type="ORF">NDI37_19860</name>
</gene>
<evidence type="ECO:0000313" key="1">
    <source>
        <dbReference type="EMBL" id="MEP0866712.1"/>
    </source>
</evidence>
<name>A0ABV0JTI6_9CYAN</name>
<protein>
    <submittedName>
        <fullName evidence="1">Uncharacterized protein</fullName>
    </submittedName>
</protein>
<evidence type="ECO:0000313" key="2">
    <source>
        <dbReference type="Proteomes" id="UP001442494"/>
    </source>
</evidence>
<dbReference type="RefSeq" id="WP_190447560.1">
    <property type="nucleotide sequence ID" value="NZ_JAMPKK010000049.1"/>
</dbReference>
<reference evidence="1 2" key="1">
    <citation type="submission" date="2022-04" db="EMBL/GenBank/DDBJ databases">
        <title>Positive selection, recombination, and allopatry shape intraspecific diversity of widespread and dominant cyanobacteria.</title>
        <authorList>
            <person name="Wei J."/>
            <person name="Shu W."/>
            <person name="Hu C."/>
        </authorList>
    </citation>
    <scope>NUCLEOTIDE SEQUENCE [LARGE SCALE GENOMIC DNA]</scope>
    <source>
        <strain evidence="1 2">GB2-A5</strain>
    </source>
</reference>